<organism evidence="1 2">
    <name type="scientific">Stenotrophomonas humi</name>
    <dbReference type="NCBI Taxonomy" id="405444"/>
    <lineage>
        <taxon>Bacteria</taxon>
        <taxon>Pseudomonadati</taxon>
        <taxon>Pseudomonadota</taxon>
        <taxon>Gammaproteobacteria</taxon>
        <taxon>Lysobacterales</taxon>
        <taxon>Lysobacteraceae</taxon>
        <taxon>Stenotrophomonas</taxon>
    </lineage>
</organism>
<name>A0A0R0C023_9GAMM</name>
<dbReference type="PATRIC" id="fig|405444.3.peg.2107"/>
<accession>A0A0R0C023</accession>
<protein>
    <submittedName>
        <fullName evidence="1">Uncharacterized protein</fullName>
    </submittedName>
</protein>
<evidence type="ECO:0000313" key="2">
    <source>
        <dbReference type="Proteomes" id="UP000050864"/>
    </source>
</evidence>
<evidence type="ECO:0000313" key="1">
    <source>
        <dbReference type="EMBL" id="KRG62774.1"/>
    </source>
</evidence>
<gene>
    <name evidence="1" type="ORF">ABB26_15000</name>
</gene>
<sequence>MDTLHLFLEGPGRETIPVTTLDAESYGSPQVTNEATRRTLVDDNGNIAEQTDKSGYRYQFRERFGIWSLIVSD</sequence>
<dbReference type="AlphaFoldDB" id="A0A0R0C023"/>
<keyword evidence="2" id="KW-1185">Reference proteome</keyword>
<dbReference type="EMBL" id="LDJI01000028">
    <property type="protein sequence ID" value="KRG62774.1"/>
    <property type="molecule type" value="Genomic_DNA"/>
</dbReference>
<reference evidence="1 2" key="1">
    <citation type="submission" date="2015-05" db="EMBL/GenBank/DDBJ databases">
        <title>Genome sequencing and analysis of members of genus Stenotrophomonas.</title>
        <authorList>
            <person name="Patil P.P."/>
            <person name="Midha S."/>
            <person name="Patil P.B."/>
        </authorList>
    </citation>
    <scope>NUCLEOTIDE SEQUENCE [LARGE SCALE GENOMIC DNA]</scope>
    <source>
        <strain evidence="1 2">DSM 18929</strain>
    </source>
</reference>
<comment type="caution">
    <text evidence="1">The sequence shown here is derived from an EMBL/GenBank/DDBJ whole genome shotgun (WGS) entry which is preliminary data.</text>
</comment>
<dbReference type="RefSeq" id="WP_057635510.1">
    <property type="nucleotide sequence ID" value="NZ_LDJI01000028.1"/>
</dbReference>
<dbReference type="Proteomes" id="UP000050864">
    <property type="component" value="Unassembled WGS sequence"/>
</dbReference>
<dbReference type="OrthoDB" id="6043638at2"/>
<proteinExistence type="predicted"/>